<accession>A0A4C1XD49</accession>
<evidence type="ECO:0000313" key="2">
    <source>
        <dbReference type="Proteomes" id="UP000299102"/>
    </source>
</evidence>
<evidence type="ECO:0000313" key="1">
    <source>
        <dbReference type="EMBL" id="GBP60374.1"/>
    </source>
</evidence>
<reference evidence="1 2" key="1">
    <citation type="journal article" date="2019" name="Commun. Biol.">
        <title>The bagworm genome reveals a unique fibroin gene that provides high tensile strength.</title>
        <authorList>
            <person name="Kono N."/>
            <person name="Nakamura H."/>
            <person name="Ohtoshi R."/>
            <person name="Tomita M."/>
            <person name="Numata K."/>
            <person name="Arakawa K."/>
        </authorList>
    </citation>
    <scope>NUCLEOTIDE SEQUENCE [LARGE SCALE GENOMIC DNA]</scope>
</reference>
<comment type="caution">
    <text evidence="1">The sequence shown here is derived from an EMBL/GenBank/DDBJ whole genome shotgun (WGS) entry which is preliminary data.</text>
</comment>
<name>A0A4C1XD49_EUMVA</name>
<dbReference type="EMBL" id="BGZK01000786">
    <property type="protein sequence ID" value="GBP60374.1"/>
    <property type="molecule type" value="Genomic_DNA"/>
</dbReference>
<gene>
    <name evidence="1" type="ORF">EVAR_91410_1</name>
</gene>
<sequence>MSGDFLCQYDSLEESPIELSRAVRTPVCFPAAFGEAIIASQPTALPTHYSFREIFLVGFSPTLTEDTRAGVRYAFFISSSLQEDKKKYLYKFLNVQYFLIALCTLLETQDVLIVSCQVCLPIKFKSHSSLVMRSRPPVATTVLLSRCVTVTQIFGRRRTNPSPTRMRTTRAR</sequence>
<proteinExistence type="predicted"/>
<protein>
    <submittedName>
        <fullName evidence="1">Uncharacterized protein</fullName>
    </submittedName>
</protein>
<dbReference type="AlphaFoldDB" id="A0A4C1XD49"/>
<keyword evidence="2" id="KW-1185">Reference proteome</keyword>
<organism evidence="1 2">
    <name type="scientific">Eumeta variegata</name>
    <name type="common">Bagworm moth</name>
    <name type="synonym">Eumeta japonica</name>
    <dbReference type="NCBI Taxonomy" id="151549"/>
    <lineage>
        <taxon>Eukaryota</taxon>
        <taxon>Metazoa</taxon>
        <taxon>Ecdysozoa</taxon>
        <taxon>Arthropoda</taxon>
        <taxon>Hexapoda</taxon>
        <taxon>Insecta</taxon>
        <taxon>Pterygota</taxon>
        <taxon>Neoptera</taxon>
        <taxon>Endopterygota</taxon>
        <taxon>Lepidoptera</taxon>
        <taxon>Glossata</taxon>
        <taxon>Ditrysia</taxon>
        <taxon>Tineoidea</taxon>
        <taxon>Psychidae</taxon>
        <taxon>Oiketicinae</taxon>
        <taxon>Eumeta</taxon>
    </lineage>
</organism>
<dbReference type="Proteomes" id="UP000299102">
    <property type="component" value="Unassembled WGS sequence"/>
</dbReference>